<name>A0ABT2SK42_9FIRM</name>
<sequence length="62" mass="7207">MSGRQRIRKYRRDSRDHLGHQCGQIVLEGHIEHCVREGIEHGDADKTVEDFTKAVERFANMS</sequence>
<dbReference type="Proteomes" id="UP001652338">
    <property type="component" value="Unassembled WGS sequence"/>
</dbReference>
<organism evidence="1 2">
    <name type="scientific">Muricoprocola aceti</name>
    <dbReference type="NCBI Taxonomy" id="2981772"/>
    <lineage>
        <taxon>Bacteria</taxon>
        <taxon>Bacillati</taxon>
        <taxon>Bacillota</taxon>
        <taxon>Clostridia</taxon>
        <taxon>Lachnospirales</taxon>
        <taxon>Lachnospiraceae</taxon>
        <taxon>Muricoprocola</taxon>
    </lineage>
</organism>
<evidence type="ECO:0008006" key="3">
    <source>
        <dbReference type="Google" id="ProtNLM"/>
    </source>
</evidence>
<accession>A0ABT2SK42</accession>
<dbReference type="EMBL" id="JAOQKE010000004">
    <property type="protein sequence ID" value="MCU6724853.1"/>
    <property type="molecule type" value="Genomic_DNA"/>
</dbReference>
<dbReference type="Gene3D" id="1.20.58.1000">
    <property type="entry name" value="Metal-sensitive repressor, helix protomer"/>
    <property type="match status" value="1"/>
</dbReference>
<reference evidence="1 2" key="1">
    <citation type="journal article" date="2021" name="ISME Commun">
        <title>Automated analysis of genomic sequences facilitates high-throughput and comprehensive description of bacteria.</title>
        <authorList>
            <person name="Hitch T.C.A."/>
        </authorList>
    </citation>
    <scope>NUCLEOTIDE SEQUENCE [LARGE SCALE GENOMIC DNA]</scope>
    <source>
        <strain evidence="1 2">Sanger_29</strain>
    </source>
</reference>
<proteinExistence type="predicted"/>
<dbReference type="InterPro" id="IPR038390">
    <property type="entry name" value="Metal_Tscrpt_repr_sf"/>
</dbReference>
<evidence type="ECO:0000313" key="2">
    <source>
        <dbReference type="Proteomes" id="UP001652338"/>
    </source>
</evidence>
<comment type="caution">
    <text evidence="1">The sequence shown here is derived from an EMBL/GenBank/DDBJ whole genome shotgun (WGS) entry which is preliminary data.</text>
</comment>
<evidence type="ECO:0000313" key="1">
    <source>
        <dbReference type="EMBL" id="MCU6724853.1"/>
    </source>
</evidence>
<protein>
    <recommendedName>
        <fullName evidence="3">Metal-sensitive transcriptional repressor</fullName>
    </recommendedName>
</protein>
<gene>
    <name evidence="1" type="ORF">OCV47_05730</name>
</gene>
<keyword evidence="2" id="KW-1185">Reference proteome</keyword>